<organism evidence="4 5">
    <name type="scientific">Candidatus Roizmanbacteria bacterium RIFCSPLOWO2_01_FULL_38_11</name>
    <dbReference type="NCBI Taxonomy" id="1802060"/>
    <lineage>
        <taxon>Bacteria</taxon>
        <taxon>Candidatus Roizmaniibacteriota</taxon>
    </lineage>
</organism>
<proteinExistence type="inferred from homology"/>
<evidence type="ECO:0000256" key="3">
    <source>
        <dbReference type="ARBA" id="ARBA00022737"/>
    </source>
</evidence>
<dbReference type="AlphaFoldDB" id="A0A1F7IMV9"/>
<dbReference type="SUPFAM" id="SSF51161">
    <property type="entry name" value="Trimeric LpxA-like enzymes"/>
    <property type="match status" value="1"/>
</dbReference>
<dbReference type="EMBL" id="MGAK01000013">
    <property type="protein sequence ID" value="OGK44726.1"/>
    <property type="molecule type" value="Genomic_DNA"/>
</dbReference>
<keyword evidence="3" id="KW-0677">Repeat</keyword>
<comment type="similarity">
    <text evidence="1">Belongs to the transferase hexapeptide repeat family.</text>
</comment>
<accession>A0A1F7IMV9</accession>
<dbReference type="CDD" id="cd04647">
    <property type="entry name" value="LbH_MAT_like"/>
    <property type="match status" value="1"/>
</dbReference>
<evidence type="ECO:0000313" key="4">
    <source>
        <dbReference type="EMBL" id="OGK44726.1"/>
    </source>
</evidence>
<protein>
    <recommendedName>
        <fullName evidence="6">Acetyltransferase</fullName>
    </recommendedName>
</protein>
<dbReference type="InterPro" id="IPR011004">
    <property type="entry name" value="Trimer_LpxA-like_sf"/>
</dbReference>
<dbReference type="InterPro" id="IPR018357">
    <property type="entry name" value="Hexapep_transf_CS"/>
</dbReference>
<dbReference type="STRING" id="1802060.A2957_00110"/>
<comment type="caution">
    <text evidence="4">The sequence shown here is derived from an EMBL/GenBank/DDBJ whole genome shotgun (WGS) entry which is preliminary data.</text>
</comment>
<dbReference type="Gene3D" id="2.160.10.10">
    <property type="entry name" value="Hexapeptide repeat proteins"/>
    <property type="match status" value="1"/>
</dbReference>
<dbReference type="InterPro" id="IPR001451">
    <property type="entry name" value="Hexapep"/>
</dbReference>
<evidence type="ECO:0000256" key="1">
    <source>
        <dbReference type="ARBA" id="ARBA00007274"/>
    </source>
</evidence>
<name>A0A1F7IMV9_9BACT</name>
<dbReference type="Pfam" id="PF00132">
    <property type="entry name" value="Hexapep"/>
    <property type="match status" value="1"/>
</dbReference>
<keyword evidence="2" id="KW-0808">Transferase</keyword>
<reference evidence="4 5" key="1">
    <citation type="journal article" date="2016" name="Nat. Commun.">
        <title>Thousands of microbial genomes shed light on interconnected biogeochemical processes in an aquifer system.</title>
        <authorList>
            <person name="Anantharaman K."/>
            <person name="Brown C.T."/>
            <person name="Hug L.A."/>
            <person name="Sharon I."/>
            <person name="Castelle C.J."/>
            <person name="Probst A.J."/>
            <person name="Thomas B.C."/>
            <person name="Singh A."/>
            <person name="Wilkins M.J."/>
            <person name="Karaoz U."/>
            <person name="Brodie E.L."/>
            <person name="Williams K.H."/>
            <person name="Hubbard S.S."/>
            <person name="Banfield J.F."/>
        </authorList>
    </citation>
    <scope>NUCLEOTIDE SEQUENCE [LARGE SCALE GENOMIC DNA]</scope>
</reference>
<dbReference type="PROSITE" id="PS00101">
    <property type="entry name" value="HEXAPEP_TRANSFERASES"/>
    <property type="match status" value="1"/>
</dbReference>
<evidence type="ECO:0000256" key="2">
    <source>
        <dbReference type="ARBA" id="ARBA00022679"/>
    </source>
</evidence>
<dbReference type="PANTHER" id="PTHR23416:SF23">
    <property type="entry name" value="ACETYLTRANSFERASE C18B11.09C-RELATED"/>
    <property type="match status" value="1"/>
</dbReference>
<dbReference type="GO" id="GO:0008374">
    <property type="term" value="F:O-acyltransferase activity"/>
    <property type="evidence" value="ECO:0007669"/>
    <property type="project" value="TreeGrafter"/>
</dbReference>
<dbReference type="PANTHER" id="PTHR23416">
    <property type="entry name" value="SIALIC ACID SYNTHASE-RELATED"/>
    <property type="match status" value="1"/>
</dbReference>
<evidence type="ECO:0000313" key="5">
    <source>
        <dbReference type="Proteomes" id="UP000179072"/>
    </source>
</evidence>
<sequence>MYKLNSIIQKLYTYFVARKLGSCGKNTLFITFSKFFIPHNIHIGNNVFVNQQCIFVGEEKITIEDNVSIGFRCMFITSNYEPYFNPKRQKRVKYFEPIVIEKDVWIGSGAIILPGVTVGSGSVVAAGAVVTRDVPSLSLVGEVPARIIKNIEPTDTLITLKKYIHVRAPAPSSIISVVK</sequence>
<dbReference type="InterPro" id="IPR051159">
    <property type="entry name" value="Hexapeptide_acetyltransf"/>
</dbReference>
<dbReference type="Proteomes" id="UP000179072">
    <property type="component" value="Unassembled WGS sequence"/>
</dbReference>
<evidence type="ECO:0008006" key="6">
    <source>
        <dbReference type="Google" id="ProtNLM"/>
    </source>
</evidence>
<gene>
    <name evidence="4" type="ORF">A2957_00110</name>
</gene>